<accession>A0A164HYV3</accession>
<keyword evidence="3" id="KW-1185">Reference proteome</keyword>
<evidence type="ECO:0000313" key="2">
    <source>
        <dbReference type="EMBL" id="KZS00703.1"/>
    </source>
</evidence>
<sequence>MYCKEFEKQTPIRKIRFPQVGRNVHHPRFTFYKHTFKYKGFTYLYESEEQFEDNTDHLSALKEEWQKKDNDDKDEQPQSLLKSLI</sequence>
<name>A0A164HYV3_9CRUS</name>
<organism evidence="2 3">
    <name type="scientific">Daphnia magna</name>
    <dbReference type="NCBI Taxonomy" id="35525"/>
    <lineage>
        <taxon>Eukaryota</taxon>
        <taxon>Metazoa</taxon>
        <taxon>Ecdysozoa</taxon>
        <taxon>Arthropoda</taxon>
        <taxon>Crustacea</taxon>
        <taxon>Branchiopoda</taxon>
        <taxon>Diplostraca</taxon>
        <taxon>Cladocera</taxon>
        <taxon>Anomopoda</taxon>
        <taxon>Daphniidae</taxon>
        <taxon>Daphnia</taxon>
    </lineage>
</organism>
<comment type="caution">
    <text evidence="2">The sequence shown here is derived from an EMBL/GenBank/DDBJ whole genome shotgun (WGS) entry which is preliminary data.</text>
</comment>
<evidence type="ECO:0000313" key="3">
    <source>
        <dbReference type="Proteomes" id="UP000076858"/>
    </source>
</evidence>
<proteinExistence type="predicted"/>
<feature type="region of interest" description="Disordered" evidence="1">
    <location>
        <begin position="65"/>
        <end position="85"/>
    </location>
</feature>
<evidence type="ECO:0000256" key="1">
    <source>
        <dbReference type="SAM" id="MobiDB-lite"/>
    </source>
</evidence>
<dbReference type="Proteomes" id="UP000076858">
    <property type="component" value="Unassembled WGS sequence"/>
</dbReference>
<protein>
    <submittedName>
        <fullName evidence="2">Uncharacterized protein</fullName>
    </submittedName>
</protein>
<reference evidence="2 3" key="1">
    <citation type="submission" date="2016-03" db="EMBL/GenBank/DDBJ databases">
        <title>EvidentialGene: Evidence-directed Construction of Genes on Genomes.</title>
        <authorList>
            <person name="Gilbert D.G."/>
            <person name="Choi J.-H."/>
            <person name="Mockaitis K."/>
            <person name="Colbourne J."/>
            <person name="Pfrender M."/>
        </authorList>
    </citation>
    <scope>NUCLEOTIDE SEQUENCE [LARGE SCALE GENOMIC DNA]</scope>
    <source>
        <strain evidence="2 3">Xinb3</strain>
        <tissue evidence="2">Complete organism</tissue>
    </source>
</reference>
<gene>
    <name evidence="2" type="ORF">APZ42_002896</name>
</gene>
<dbReference type="EMBL" id="LRGB01008872">
    <property type="protein sequence ID" value="KZS00703.1"/>
    <property type="molecule type" value="Genomic_DNA"/>
</dbReference>
<dbReference type="AlphaFoldDB" id="A0A164HYV3"/>